<keyword evidence="3" id="KW-1185">Reference proteome</keyword>
<organism evidence="2 3">
    <name type="scientific">Schleiferilactobacillus shenzhenensis LY-73</name>
    <dbReference type="NCBI Taxonomy" id="1231336"/>
    <lineage>
        <taxon>Bacteria</taxon>
        <taxon>Bacillati</taxon>
        <taxon>Bacillota</taxon>
        <taxon>Bacilli</taxon>
        <taxon>Lactobacillales</taxon>
        <taxon>Lactobacillaceae</taxon>
        <taxon>Schleiferilactobacillus</taxon>
    </lineage>
</organism>
<protein>
    <recommendedName>
        <fullName evidence="4">Glycosyltransferase 2-like domain-containing protein</fullName>
    </recommendedName>
</protein>
<feature type="transmembrane region" description="Helical" evidence="1">
    <location>
        <begin position="352"/>
        <end position="371"/>
    </location>
</feature>
<dbReference type="InterPro" id="IPR029044">
    <property type="entry name" value="Nucleotide-diphossugar_trans"/>
</dbReference>
<dbReference type="STRING" id="1231336.L248_2818"/>
<keyword evidence="1" id="KW-0472">Membrane</keyword>
<feature type="transmembrane region" description="Helical" evidence="1">
    <location>
        <begin position="20"/>
        <end position="42"/>
    </location>
</feature>
<dbReference type="Proteomes" id="UP000030647">
    <property type="component" value="Unassembled WGS sequence"/>
</dbReference>
<reference evidence="3" key="1">
    <citation type="journal article" date="2013" name="Genome Announc.">
        <title>Whole-Genome Sequencing of Lactobacillus shenzhenensis Strain LY-73T.</title>
        <authorList>
            <person name="Lin Z."/>
            <person name="Liu Z."/>
            <person name="Yang R."/>
            <person name="Zou Y."/>
            <person name="Wan D."/>
            <person name="Chen J."/>
            <person name="Guo M."/>
            <person name="Zhao J."/>
            <person name="Fang C."/>
            <person name="Yang R."/>
            <person name="Liu F."/>
        </authorList>
    </citation>
    <scope>NUCLEOTIDE SEQUENCE [LARGE SCALE GENOMIC DNA]</scope>
    <source>
        <strain evidence="3">LY-73</strain>
    </source>
</reference>
<name>U4TMJ3_9LACO</name>
<dbReference type="SUPFAM" id="SSF53448">
    <property type="entry name" value="Nucleotide-diphospho-sugar transferases"/>
    <property type="match status" value="1"/>
</dbReference>
<feature type="transmembrane region" description="Helical" evidence="1">
    <location>
        <begin position="377"/>
        <end position="395"/>
    </location>
</feature>
<dbReference type="eggNOG" id="COG1215">
    <property type="taxonomic scope" value="Bacteria"/>
</dbReference>
<evidence type="ECO:0000313" key="2">
    <source>
        <dbReference type="EMBL" id="ERL65419.1"/>
    </source>
</evidence>
<accession>U4TMJ3</accession>
<keyword evidence="1" id="KW-0812">Transmembrane</keyword>
<evidence type="ECO:0008006" key="4">
    <source>
        <dbReference type="Google" id="ProtNLM"/>
    </source>
</evidence>
<keyword evidence="1" id="KW-1133">Transmembrane helix</keyword>
<evidence type="ECO:0000313" key="3">
    <source>
        <dbReference type="Proteomes" id="UP000030647"/>
    </source>
</evidence>
<evidence type="ECO:0000256" key="1">
    <source>
        <dbReference type="SAM" id="Phobius"/>
    </source>
</evidence>
<sequence>MWTLHGQQLNVSVNKEVSYMTLTGIALMICLALLAQLSWHMVRNHIVIERLESLQNSKRQEAGQKTETPELFVVIPCLREQTTILDTMDYFLELTSNSENIHLVIVTTEKEKAEARSSDYVTTYSVIRKKITGSLRYSGVTLLNYPKTDGMMAHQLNYAARYIKEHSHANWSKSYFVVYNADSRPGRNVFREVYAKAFDRSWPKVMQEYSAFFLNLDSLSPLMRGFAVYQTNFELTNGYTNSILYSDYLRSHVVGHGLYLRFDFLDAIGGFTTRFWCEDIYLSFYLRSIGVRAVPIDTVEIAEAPKSMSVLIKQNANWFKTLSETTKIYHSLSDEIFNTRAFLYWMNQLRGAAAWVLLPSAYVLLAVALLVTQNWVISALFCITLWAPTTMRYLLTLRLFRRLNMDKIDTEFRMSVLGSAAYLVSNLGPLYGLTHLHAQKYKTER</sequence>
<dbReference type="HOGENOM" id="CLU_052488_0_0_9"/>
<proteinExistence type="predicted"/>
<dbReference type="EMBL" id="KI271587">
    <property type="protein sequence ID" value="ERL65419.1"/>
    <property type="molecule type" value="Genomic_DNA"/>
</dbReference>
<dbReference type="Gene3D" id="3.90.550.10">
    <property type="entry name" value="Spore Coat Polysaccharide Biosynthesis Protein SpsA, Chain A"/>
    <property type="match status" value="1"/>
</dbReference>
<dbReference type="AlphaFoldDB" id="U4TMJ3"/>
<gene>
    <name evidence="2" type="ORF">L248_2818</name>
</gene>